<evidence type="ECO:0000313" key="9">
    <source>
        <dbReference type="Proteomes" id="UP000244755"/>
    </source>
</evidence>
<dbReference type="AlphaFoldDB" id="A0A2R4WPL7"/>
<dbReference type="InterPro" id="IPR036259">
    <property type="entry name" value="MFS_trans_sf"/>
</dbReference>
<evidence type="ECO:0000256" key="1">
    <source>
        <dbReference type="ARBA" id="ARBA00004651"/>
    </source>
</evidence>
<dbReference type="PANTHER" id="PTHR43124">
    <property type="entry name" value="PURINE EFFLUX PUMP PBUE"/>
    <property type="match status" value="1"/>
</dbReference>
<evidence type="ECO:0000256" key="5">
    <source>
        <dbReference type="ARBA" id="ARBA00023136"/>
    </source>
</evidence>
<protein>
    <recommendedName>
        <fullName evidence="7">Major facilitator superfamily (MFS) profile domain-containing protein</fullName>
    </recommendedName>
</protein>
<feature type="transmembrane region" description="Helical" evidence="6">
    <location>
        <begin position="46"/>
        <end position="66"/>
    </location>
</feature>
<organism evidence="8 9">
    <name type="scientific">Methylobacterium currus</name>
    <dbReference type="NCBI Taxonomy" id="2051553"/>
    <lineage>
        <taxon>Bacteria</taxon>
        <taxon>Pseudomonadati</taxon>
        <taxon>Pseudomonadota</taxon>
        <taxon>Alphaproteobacteria</taxon>
        <taxon>Hyphomicrobiales</taxon>
        <taxon>Methylobacteriaceae</taxon>
        <taxon>Methylobacterium</taxon>
    </lineage>
</organism>
<feature type="domain" description="Major facilitator superfamily (MFS) profile" evidence="7">
    <location>
        <begin position="12"/>
        <end position="113"/>
    </location>
</feature>
<name>A0A2R4WPL7_9HYPH</name>
<dbReference type="InterPro" id="IPR011701">
    <property type="entry name" value="MFS"/>
</dbReference>
<evidence type="ECO:0000256" key="3">
    <source>
        <dbReference type="ARBA" id="ARBA00022692"/>
    </source>
</evidence>
<dbReference type="OrthoDB" id="9810111at2"/>
<dbReference type="PANTHER" id="PTHR43124:SF10">
    <property type="entry name" value="PURINE EFFLUX PUMP PBUE"/>
    <property type="match status" value="1"/>
</dbReference>
<comment type="subcellular location">
    <subcellularLocation>
        <location evidence="1">Cell membrane</location>
        <topology evidence="1">Multi-pass membrane protein</topology>
    </subcellularLocation>
</comment>
<proteinExistence type="predicted"/>
<dbReference type="GO" id="GO:0005886">
    <property type="term" value="C:plasma membrane"/>
    <property type="evidence" value="ECO:0007669"/>
    <property type="project" value="UniProtKB-SubCell"/>
</dbReference>
<keyword evidence="5 6" id="KW-0472">Membrane</keyword>
<feature type="transmembrane region" description="Helical" evidence="6">
    <location>
        <begin position="78"/>
        <end position="96"/>
    </location>
</feature>
<keyword evidence="9" id="KW-1185">Reference proteome</keyword>
<dbReference type="Pfam" id="PF07690">
    <property type="entry name" value="MFS_1"/>
    <property type="match status" value="1"/>
</dbReference>
<gene>
    <name evidence="8" type="ORF">DA075_23570</name>
</gene>
<dbReference type="SUPFAM" id="SSF103473">
    <property type="entry name" value="MFS general substrate transporter"/>
    <property type="match status" value="1"/>
</dbReference>
<dbReference type="Gene3D" id="1.20.1250.20">
    <property type="entry name" value="MFS general substrate transporter like domains"/>
    <property type="match status" value="1"/>
</dbReference>
<keyword evidence="4 6" id="KW-1133">Transmembrane helix</keyword>
<dbReference type="InterPro" id="IPR050189">
    <property type="entry name" value="MFS_Efflux_Transporters"/>
</dbReference>
<accession>A0A2R4WPL7</accession>
<keyword evidence="3 6" id="KW-0812">Transmembrane</keyword>
<dbReference type="InterPro" id="IPR020846">
    <property type="entry name" value="MFS_dom"/>
</dbReference>
<feature type="transmembrane region" description="Helical" evidence="6">
    <location>
        <begin position="12"/>
        <end position="34"/>
    </location>
</feature>
<dbReference type="EMBL" id="CP028843">
    <property type="protein sequence ID" value="AWB23506.1"/>
    <property type="molecule type" value="Genomic_DNA"/>
</dbReference>
<dbReference type="Proteomes" id="UP000244755">
    <property type="component" value="Chromosome 1"/>
</dbReference>
<dbReference type="GO" id="GO:0022857">
    <property type="term" value="F:transmembrane transporter activity"/>
    <property type="evidence" value="ECO:0007669"/>
    <property type="project" value="InterPro"/>
</dbReference>
<keyword evidence="2" id="KW-1003">Cell membrane</keyword>
<sequence length="113" mass="12073">MPGSRSDGMWWRIALLAVGTFAIGTDGFIVAGVLQDISRQLDVSVAAAGQLVTVFAAIYAISSPVVASLTASLPRRRLLLVALSVFVVGNGVAAWAESYTMLRTARRMYAEQR</sequence>
<dbReference type="PROSITE" id="PS50850">
    <property type="entry name" value="MFS"/>
    <property type="match status" value="1"/>
</dbReference>
<evidence type="ECO:0000256" key="4">
    <source>
        <dbReference type="ARBA" id="ARBA00022989"/>
    </source>
</evidence>
<dbReference type="KEGG" id="mee:DA075_23570"/>
<evidence type="ECO:0000259" key="7">
    <source>
        <dbReference type="PROSITE" id="PS50850"/>
    </source>
</evidence>
<evidence type="ECO:0000256" key="6">
    <source>
        <dbReference type="SAM" id="Phobius"/>
    </source>
</evidence>
<reference evidence="8 9" key="1">
    <citation type="submission" date="2018-04" db="EMBL/GenBank/DDBJ databases">
        <title>Methylobacterium sp. PR1016A genome.</title>
        <authorList>
            <person name="Park W."/>
        </authorList>
    </citation>
    <scope>NUCLEOTIDE SEQUENCE [LARGE SCALE GENOMIC DNA]</scope>
    <source>
        <strain evidence="8 9">PR1016A</strain>
    </source>
</reference>
<evidence type="ECO:0000313" key="8">
    <source>
        <dbReference type="EMBL" id="AWB23506.1"/>
    </source>
</evidence>
<evidence type="ECO:0000256" key="2">
    <source>
        <dbReference type="ARBA" id="ARBA00022475"/>
    </source>
</evidence>